<gene>
    <name evidence="1" type="ORF">NTJ_04026</name>
</gene>
<proteinExistence type="predicted"/>
<dbReference type="Proteomes" id="UP001307889">
    <property type="component" value="Chromosome 2"/>
</dbReference>
<evidence type="ECO:0000313" key="2">
    <source>
        <dbReference type="Proteomes" id="UP001307889"/>
    </source>
</evidence>
<protein>
    <submittedName>
        <fullName evidence="1">Uncharacterized protein</fullName>
    </submittedName>
</protein>
<organism evidence="1 2">
    <name type="scientific">Nesidiocoris tenuis</name>
    <dbReference type="NCBI Taxonomy" id="355587"/>
    <lineage>
        <taxon>Eukaryota</taxon>
        <taxon>Metazoa</taxon>
        <taxon>Ecdysozoa</taxon>
        <taxon>Arthropoda</taxon>
        <taxon>Hexapoda</taxon>
        <taxon>Insecta</taxon>
        <taxon>Pterygota</taxon>
        <taxon>Neoptera</taxon>
        <taxon>Paraneoptera</taxon>
        <taxon>Hemiptera</taxon>
        <taxon>Heteroptera</taxon>
        <taxon>Panheteroptera</taxon>
        <taxon>Cimicomorpha</taxon>
        <taxon>Miridae</taxon>
        <taxon>Dicyphina</taxon>
        <taxon>Nesidiocoris</taxon>
    </lineage>
</organism>
<dbReference type="EMBL" id="AP028910">
    <property type="protein sequence ID" value="BES91216.1"/>
    <property type="molecule type" value="Genomic_DNA"/>
</dbReference>
<evidence type="ECO:0000313" key="1">
    <source>
        <dbReference type="EMBL" id="BES91216.1"/>
    </source>
</evidence>
<accession>A0ABN7AK18</accession>
<sequence length="88" mass="9972">MSSRQNMQSNLRTNRPRSTLTLLTAVQINQKMKVIKIQLSGGQAGYEFNQPDYFSGGEDVVVTPVTKRRVTTVPWQPRTDDPFVFISV</sequence>
<reference evidence="1 2" key="1">
    <citation type="submission" date="2023-09" db="EMBL/GenBank/DDBJ databases">
        <title>Nesidiocoris tenuis whole genome shotgun sequence.</title>
        <authorList>
            <person name="Shibata T."/>
            <person name="Shimoda M."/>
            <person name="Kobayashi T."/>
            <person name="Uehara T."/>
        </authorList>
    </citation>
    <scope>NUCLEOTIDE SEQUENCE [LARGE SCALE GENOMIC DNA]</scope>
    <source>
        <strain evidence="1 2">Japan</strain>
    </source>
</reference>
<keyword evidence="2" id="KW-1185">Reference proteome</keyword>
<name>A0ABN7AK18_9HEMI</name>